<dbReference type="InterPro" id="IPR020855">
    <property type="entry name" value="Ureohydrolase_Mn_BS"/>
</dbReference>
<dbReference type="PROSITE" id="PS51409">
    <property type="entry name" value="ARGINASE_2"/>
    <property type="match status" value="1"/>
</dbReference>
<dbReference type="SUPFAM" id="SSF52768">
    <property type="entry name" value="Arginase/deacetylase"/>
    <property type="match status" value="1"/>
</dbReference>
<organism evidence="6 7">
    <name type="scientific">Candida boidinii</name>
    <name type="common">Yeast</name>
    <dbReference type="NCBI Taxonomy" id="5477"/>
    <lineage>
        <taxon>Eukaryota</taxon>
        <taxon>Fungi</taxon>
        <taxon>Dikarya</taxon>
        <taxon>Ascomycota</taxon>
        <taxon>Saccharomycotina</taxon>
        <taxon>Pichiomycetes</taxon>
        <taxon>Pichiales</taxon>
        <taxon>Pichiaceae</taxon>
        <taxon>Ogataea</taxon>
        <taxon>Ogataea/Candida clade</taxon>
    </lineage>
</organism>
<dbReference type="AlphaFoldDB" id="A0A9W6SUR1"/>
<dbReference type="GO" id="GO:0033389">
    <property type="term" value="P:putrescine biosynthetic process from arginine, via agmatine"/>
    <property type="evidence" value="ECO:0007669"/>
    <property type="project" value="TreeGrafter"/>
</dbReference>
<evidence type="ECO:0000256" key="4">
    <source>
        <dbReference type="RuleBase" id="RU003684"/>
    </source>
</evidence>
<accession>A0A9W6SUR1</accession>
<proteinExistence type="inferred from homology"/>
<dbReference type="InterPro" id="IPR023696">
    <property type="entry name" value="Ureohydrolase_dom_sf"/>
</dbReference>
<feature type="signal peptide" evidence="5">
    <location>
        <begin position="1"/>
        <end position="16"/>
    </location>
</feature>
<keyword evidence="2 4" id="KW-0378">Hydrolase</keyword>
<keyword evidence="1" id="KW-0479">Metal-binding</keyword>
<gene>
    <name evidence="6" type="ORF">Cboi02_000081000</name>
</gene>
<dbReference type="GO" id="GO:0046872">
    <property type="term" value="F:metal ion binding"/>
    <property type="evidence" value="ECO:0007669"/>
    <property type="project" value="UniProtKB-KW"/>
</dbReference>
<keyword evidence="7" id="KW-1185">Reference proteome</keyword>
<dbReference type="Gene3D" id="3.40.800.10">
    <property type="entry name" value="Ureohydrolase domain"/>
    <property type="match status" value="1"/>
</dbReference>
<evidence type="ECO:0000256" key="1">
    <source>
        <dbReference type="ARBA" id="ARBA00022723"/>
    </source>
</evidence>
<keyword evidence="5" id="KW-0732">Signal</keyword>
<protein>
    <submittedName>
        <fullName evidence="6">Unnamed protein product</fullName>
    </submittedName>
</protein>
<evidence type="ECO:0000256" key="5">
    <source>
        <dbReference type="SAM" id="SignalP"/>
    </source>
</evidence>
<dbReference type="PANTHER" id="PTHR11358">
    <property type="entry name" value="ARGINASE/AGMATINASE"/>
    <property type="match status" value="1"/>
</dbReference>
<dbReference type="CDD" id="cd11592">
    <property type="entry name" value="Agmatinase_PAH"/>
    <property type="match status" value="1"/>
</dbReference>
<dbReference type="EMBL" id="BSXN01000163">
    <property type="protein sequence ID" value="GME67386.1"/>
    <property type="molecule type" value="Genomic_DNA"/>
</dbReference>
<dbReference type="GO" id="GO:0008783">
    <property type="term" value="F:agmatinase activity"/>
    <property type="evidence" value="ECO:0007669"/>
    <property type="project" value="TreeGrafter"/>
</dbReference>
<sequence length="451" mass="49296">MKFLLGLLGLVGVVQSNYIPIEQQQGLLVEEPQGLLVEQDEIKLSFIDEIFGDLINNEQVLNHKMDSLSRGELRYDDDNGDGSLSIKSLKHSKLTLPNDNYIDDLFDRLLYAGIVTFAHLPTLNCFDYNSTDKIDIAILGAPFDTGVSYSPGARFGPNGIRQGGRRLGGGLTSVRGFKNSLIRKIDPYKSGLNIVDCGDIPMLPFDNRVALNQLYRGSRVIHNHDVLNSTKYERPRIITLGGDHTITLMGLKSAFETFHDPNDKISVIHFDSHIDTWDPKVLGGGISNYAGLNHGTFLHYAAEAGYINKNSSLHVGIRAPYISDNDIDHDIECGFKMITAREIDDTEEEGGGIKGIVKRIKDIVGGTKVYITVDIDVLDPSTAPGTGTMEVGGFTSRELISILDGLEGIDLIGADVVEVSPPFDTRAGITTLVAAQVVDSFLGLMAVKEIY</sequence>
<dbReference type="PRINTS" id="PR00116">
    <property type="entry name" value="ARGINASE"/>
</dbReference>
<name>A0A9W6SUR1_CANBO</name>
<comment type="caution">
    <text evidence="6">The sequence shown here is derived from an EMBL/GenBank/DDBJ whole genome shotgun (WGS) entry which is preliminary data.</text>
</comment>
<evidence type="ECO:0000256" key="2">
    <source>
        <dbReference type="ARBA" id="ARBA00022801"/>
    </source>
</evidence>
<evidence type="ECO:0000256" key="3">
    <source>
        <dbReference type="PROSITE-ProRule" id="PRU00742"/>
    </source>
</evidence>
<evidence type="ECO:0000313" key="6">
    <source>
        <dbReference type="EMBL" id="GME67386.1"/>
    </source>
</evidence>
<evidence type="ECO:0000313" key="7">
    <source>
        <dbReference type="Proteomes" id="UP001165120"/>
    </source>
</evidence>
<dbReference type="InterPro" id="IPR006035">
    <property type="entry name" value="Ureohydrolase"/>
</dbReference>
<dbReference type="Proteomes" id="UP001165120">
    <property type="component" value="Unassembled WGS sequence"/>
</dbReference>
<reference evidence="6" key="1">
    <citation type="submission" date="2023-04" db="EMBL/GenBank/DDBJ databases">
        <title>Candida boidinii NBRC 10035.</title>
        <authorList>
            <person name="Ichikawa N."/>
            <person name="Sato H."/>
            <person name="Tonouchi N."/>
        </authorList>
    </citation>
    <scope>NUCLEOTIDE SEQUENCE</scope>
    <source>
        <strain evidence="6">NBRC 10035</strain>
    </source>
</reference>
<feature type="chain" id="PRO_5040799638" evidence="5">
    <location>
        <begin position="17"/>
        <end position="451"/>
    </location>
</feature>
<dbReference type="PROSITE" id="PS01053">
    <property type="entry name" value="ARGINASE_1"/>
    <property type="match status" value="1"/>
</dbReference>
<dbReference type="Pfam" id="PF00491">
    <property type="entry name" value="Arginase"/>
    <property type="match status" value="1"/>
</dbReference>
<comment type="similarity">
    <text evidence="3 4">Belongs to the arginase family.</text>
</comment>
<dbReference type="PANTHER" id="PTHR11358:SF28">
    <property type="entry name" value="HYPOTHETICAL ARGINASE FAMILY PROTEIN (EUROFUNG)"/>
    <property type="match status" value="1"/>
</dbReference>